<comment type="caution">
    <text evidence="2">The sequence shown here is derived from an EMBL/GenBank/DDBJ whole genome shotgun (WGS) entry which is preliminary data.</text>
</comment>
<dbReference type="AlphaFoldDB" id="A0AAE4EWK1"/>
<feature type="domain" description="HTH crp-type" evidence="1">
    <location>
        <begin position="26"/>
        <end position="77"/>
    </location>
</feature>
<dbReference type="InterPro" id="IPR012015">
    <property type="entry name" value="UCP_HTH_arc"/>
</dbReference>
<dbReference type="EMBL" id="JAMQOM010000002">
    <property type="protein sequence ID" value="MDS0220577.1"/>
    <property type="molecule type" value="Genomic_DNA"/>
</dbReference>
<dbReference type="InterPro" id="IPR036390">
    <property type="entry name" value="WH_DNA-bd_sf"/>
</dbReference>
<protein>
    <submittedName>
        <fullName evidence="2">Winged helix-turn-helix transcriptional regulator</fullName>
    </submittedName>
</protein>
<evidence type="ECO:0000313" key="3">
    <source>
        <dbReference type="Proteomes" id="UP001253439"/>
    </source>
</evidence>
<dbReference type="PANTHER" id="PTHR43704">
    <property type="entry name" value="BSR5907 PROTEIN"/>
    <property type="match status" value="1"/>
</dbReference>
<evidence type="ECO:0000313" key="2">
    <source>
        <dbReference type="EMBL" id="MDS0220577.1"/>
    </source>
</evidence>
<dbReference type="PIRSF" id="PIRSF004955">
    <property type="entry name" value="HTH_arch"/>
    <property type="match status" value="1"/>
</dbReference>
<dbReference type="RefSeq" id="WP_310895257.1">
    <property type="nucleotide sequence ID" value="NZ_JAMQOM010000002.1"/>
</dbReference>
<dbReference type="Proteomes" id="UP001253439">
    <property type="component" value="Unassembled WGS sequence"/>
</dbReference>
<sequence length="271" mass="29115">MVADPGIRQEPSIFENKRSATRFQILLQIVEHQPAINQQEIADRVGLTPQAISDYLRELETQDHVNRRGRGRYEVTKHGVDWLISQTEELQSLVEYVNREILGEVEVEAAIATDRIDEGDPVGLSMHEGTLHASPETVGSATAVAVNSAAPQRAVGVTNVQGMLEYQPGTVEVVAVPDVQSGGCDHLSPSQLAARAAAYDCLAVAGTEALVAARVAGLDPDLRFGVPTGVREAAMGGLGVFVLATEDELTPLVEQLRQADISYELLDATEL</sequence>
<dbReference type="SUPFAM" id="SSF46785">
    <property type="entry name" value="Winged helix' DNA-binding domain"/>
    <property type="match status" value="1"/>
</dbReference>
<dbReference type="InterPro" id="IPR012318">
    <property type="entry name" value="HTH_CRP"/>
</dbReference>
<dbReference type="CDD" id="cd00092">
    <property type="entry name" value="HTH_CRP"/>
    <property type="match status" value="1"/>
</dbReference>
<accession>A0AAE4EWK1</accession>
<dbReference type="GO" id="GO:0003677">
    <property type="term" value="F:DNA binding"/>
    <property type="evidence" value="ECO:0007669"/>
    <property type="project" value="InterPro"/>
</dbReference>
<dbReference type="GO" id="GO:0006355">
    <property type="term" value="P:regulation of DNA-templated transcription"/>
    <property type="evidence" value="ECO:0007669"/>
    <property type="project" value="InterPro"/>
</dbReference>
<dbReference type="Gene3D" id="1.10.10.10">
    <property type="entry name" value="Winged helix-like DNA-binding domain superfamily/Winged helix DNA-binding domain"/>
    <property type="match status" value="1"/>
</dbReference>
<dbReference type="InterPro" id="IPR036388">
    <property type="entry name" value="WH-like_DNA-bd_sf"/>
</dbReference>
<reference evidence="2 3" key="1">
    <citation type="submission" date="2022-06" db="EMBL/GenBank/DDBJ databases">
        <title>Haloarcula sp. a new haloarchaeum isolate from saline soil.</title>
        <authorList>
            <person name="Strakova D."/>
            <person name="Galisteo C."/>
            <person name="Sanchez-Porro C."/>
            <person name="Ventosa A."/>
        </authorList>
    </citation>
    <scope>NUCLEOTIDE SEQUENCE [LARGE SCALE GENOMIC DNA]</scope>
    <source>
        <strain evidence="2 3">S1AR25-5A</strain>
    </source>
</reference>
<name>A0AAE4EWK1_9EURY</name>
<dbReference type="SMART" id="SM00419">
    <property type="entry name" value="HTH_CRP"/>
    <property type="match status" value="1"/>
</dbReference>
<dbReference type="Pfam" id="PF13412">
    <property type="entry name" value="HTH_24"/>
    <property type="match status" value="1"/>
</dbReference>
<dbReference type="InterPro" id="IPR057161">
    <property type="entry name" value="DUF7839"/>
</dbReference>
<dbReference type="PANTHER" id="PTHR43704:SF2">
    <property type="entry name" value="HTH CRP-TYPE DOMAIN-CONTAINING PROTEIN"/>
    <property type="match status" value="1"/>
</dbReference>
<proteinExistence type="predicted"/>
<organism evidence="2 3">
    <name type="scientific">Haloarcula terrestris</name>
    <dbReference type="NCBI Taxonomy" id="2950533"/>
    <lineage>
        <taxon>Archaea</taxon>
        <taxon>Methanobacteriati</taxon>
        <taxon>Methanobacteriota</taxon>
        <taxon>Stenosarchaea group</taxon>
        <taxon>Halobacteria</taxon>
        <taxon>Halobacteriales</taxon>
        <taxon>Haloarculaceae</taxon>
        <taxon>Haloarcula</taxon>
    </lineage>
</organism>
<gene>
    <name evidence="2" type="ORF">NDI54_04335</name>
</gene>
<dbReference type="Pfam" id="PF25211">
    <property type="entry name" value="DUF7839"/>
    <property type="match status" value="1"/>
</dbReference>
<keyword evidence="3" id="KW-1185">Reference proteome</keyword>
<evidence type="ECO:0000259" key="1">
    <source>
        <dbReference type="SMART" id="SM00419"/>
    </source>
</evidence>